<dbReference type="OMA" id="NIERAHH"/>
<accession>H3AE35</accession>
<dbReference type="InParanoid" id="H3AE35"/>
<dbReference type="GeneTree" id="ENSGT00910000144400"/>
<evidence type="ECO:0000313" key="3">
    <source>
        <dbReference type="Proteomes" id="UP000008672"/>
    </source>
</evidence>
<dbReference type="Gene3D" id="3.30.70.1820">
    <property type="entry name" value="L1 transposable element, RRM domain"/>
    <property type="match status" value="1"/>
</dbReference>
<evidence type="ECO:0000313" key="2">
    <source>
        <dbReference type="Ensembl" id="ENSLACP00000007906.1"/>
    </source>
</evidence>
<dbReference type="PANTHER" id="PTHR11505">
    <property type="entry name" value="L1 TRANSPOSABLE ELEMENT-RELATED"/>
    <property type="match status" value="1"/>
</dbReference>
<dbReference type="InterPro" id="IPR004244">
    <property type="entry name" value="Transposase_22"/>
</dbReference>
<sequence>MKKRQGKKMSSTVVEIKDTNKSILDRLATIDTHLMETDNRLVAAESQISKLTREVEDQRTHLDDQEKCARWNNLRILGFPEGIEQGNPSRFLEEALSLLLEFPEGTKLEIERAHCSLGLKSAAGQRPHPFIVKFLWFPMKEKILRTAWEKGMLDWEGQKILIFPDLSRDLQERRRQFLKVKQMLQDKKIKYGLYYPATLKITCNGDTASYTSAEAAEKFV</sequence>
<evidence type="ECO:0008006" key="4">
    <source>
        <dbReference type="Google" id="ProtNLM"/>
    </source>
</evidence>
<keyword evidence="3" id="KW-1185">Reference proteome</keyword>
<keyword evidence="1" id="KW-0175">Coiled coil</keyword>
<evidence type="ECO:0000256" key="1">
    <source>
        <dbReference type="SAM" id="Coils"/>
    </source>
</evidence>
<organism evidence="2 3">
    <name type="scientific">Latimeria chalumnae</name>
    <name type="common">Coelacanth</name>
    <dbReference type="NCBI Taxonomy" id="7897"/>
    <lineage>
        <taxon>Eukaryota</taxon>
        <taxon>Metazoa</taxon>
        <taxon>Chordata</taxon>
        <taxon>Craniata</taxon>
        <taxon>Vertebrata</taxon>
        <taxon>Euteleostomi</taxon>
        <taxon>Coelacanthiformes</taxon>
        <taxon>Coelacanthidae</taxon>
        <taxon>Latimeria</taxon>
    </lineage>
</organism>
<feature type="coiled-coil region" evidence="1">
    <location>
        <begin position="34"/>
        <end position="61"/>
    </location>
</feature>
<dbReference type="Proteomes" id="UP000008672">
    <property type="component" value="Unassembled WGS sequence"/>
</dbReference>
<dbReference type="InterPro" id="IPR042566">
    <property type="entry name" value="L1_C"/>
</dbReference>
<dbReference type="HOGENOM" id="CLU_062834_2_1_1"/>
<protein>
    <recommendedName>
        <fullName evidence="4">L1 transposable element RRM domain-containing protein</fullName>
    </recommendedName>
</protein>
<reference evidence="3" key="1">
    <citation type="submission" date="2011-08" db="EMBL/GenBank/DDBJ databases">
        <title>The draft genome of Latimeria chalumnae.</title>
        <authorList>
            <person name="Di Palma F."/>
            <person name="Alfoldi J."/>
            <person name="Johnson J."/>
            <person name="Berlin A."/>
            <person name="Gnerre S."/>
            <person name="Jaffe D."/>
            <person name="MacCallum I."/>
            <person name="Young S."/>
            <person name="Walker B.J."/>
            <person name="Lander E."/>
            <person name="Lindblad-Toh K."/>
        </authorList>
    </citation>
    <scope>NUCLEOTIDE SEQUENCE [LARGE SCALE GENOMIC DNA]</scope>
    <source>
        <strain evidence="3">Wild caught</strain>
    </source>
</reference>
<proteinExistence type="predicted"/>
<reference evidence="2" key="2">
    <citation type="submission" date="2025-08" db="UniProtKB">
        <authorList>
            <consortium name="Ensembl"/>
        </authorList>
    </citation>
    <scope>IDENTIFICATION</scope>
</reference>
<reference evidence="2" key="3">
    <citation type="submission" date="2025-09" db="UniProtKB">
        <authorList>
            <consortium name="Ensembl"/>
        </authorList>
    </citation>
    <scope>IDENTIFICATION</scope>
</reference>
<dbReference type="EMBL" id="AFYH01047585">
    <property type="status" value="NOT_ANNOTATED_CDS"/>
    <property type="molecule type" value="Genomic_DNA"/>
</dbReference>
<name>H3AE35_LATCH</name>
<dbReference type="Ensembl" id="ENSLACT00000007972.1">
    <property type="protein sequence ID" value="ENSLACP00000007906.1"/>
    <property type="gene ID" value="ENSLACG00000006997.1"/>
</dbReference>
<dbReference type="Gene3D" id="3.30.250.20">
    <property type="entry name" value="L1 transposable element, C-terminal domain"/>
    <property type="match status" value="1"/>
</dbReference>
<dbReference type="AlphaFoldDB" id="H3AE35"/>